<dbReference type="Pfam" id="PF02683">
    <property type="entry name" value="DsbD_TM"/>
    <property type="match status" value="1"/>
</dbReference>
<evidence type="ECO:0000256" key="1">
    <source>
        <dbReference type="ARBA" id="ARBA00004141"/>
    </source>
</evidence>
<evidence type="ECO:0000259" key="7">
    <source>
        <dbReference type="Pfam" id="PF02683"/>
    </source>
</evidence>
<feature type="transmembrane region" description="Helical" evidence="6">
    <location>
        <begin position="53"/>
        <end position="77"/>
    </location>
</feature>
<keyword evidence="3 6" id="KW-0812">Transmembrane</keyword>
<feature type="transmembrane region" description="Helical" evidence="6">
    <location>
        <begin position="89"/>
        <end position="110"/>
    </location>
</feature>
<dbReference type="PANTHER" id="PTHR31272">
    <property type="entry name" value="CYTOCHROME C-TYPE BIOGENESIS PROTEIN HI_1454-RELATED"/>
    <property type="match status" value="1"/>
</dbReference>
<evidence type="ECO:0000313" key="8">
    <source>
        <dbReference type="EMBL" id="WWX25213.1"/>
    </source>
</evidence>
<dbReference type="RefSeq" id="WP_338737353.1">
    <property type="nucleotide sequence ID" value="NZ_CP146612.1"/>
</dbReference>
<accession>A0ABZ2J4I6</accession>
<feature type="domain" description="Cytochrome C biogenesis protein transmembrane" evidence="7">
    <location>
        <begin position="5"/>
        <end position="193"/>
    </location>
</feature>
<gene>
    <name evidence="8" type="ORF">V8247_08120</name>
</gene>
<feature type="transmembrane region" description="Helical" evidence="6">
    <location>
        <begin position="163"/>
        <end position="189"/>
    </location>
</feature>
<keyword evidence="5 6" id="KW-0472">Membrane</keyword>
<dbReference type="EMBL" id="CP146612">
    <property type="protein sequence ID" value="WWX25213.1"/>
    <property type="molecule type" value="Genomic_DNA"/>
</dbReference>
<proteinExistence type="inferred from homology"/>
<keyword evidence="4 6" id="KW-1133">Transmembrane helix</keyword>
<protein>
    <submittedName>
        <fullName evidence="8">Cytochrome c biogenesis CcdA family protein</fullName>
    </submittedName>
</protein>
<comment type="similarity">
    <text evidence="2">Belongs to the DsbD family.</text>
</comment>
<keyword evidence="9" id="KW-1185">Reference proteome</keyword>
<dbReference type="InterPro" id="IPR003834">
    <property type="entry name" value="Cyt_c_assmbl_TM_dom"/>
</dbReference>
<comment type="subcellular location">
    <subcellularLocation>
        <location evidence="1">Membrane</location>
        <topology evidence="1">Multi-pass membrane protein</topology>
    </subcellularLocation>
</comment>
<feature type="transmembrane region" description="Helical" evidence="6">
    <location>
        <begin position="131"/>
        <end position="157"/>
    </location>
</feature>
<feature type="transmembrane region" description="Helical" evidence="6">
    <location>
        <begin position="6"/>
        <end position="32"/>
    </location>
</feature>
<evidence type="ECO:0000256" key="6">
    <source>
        <dbReference type="SAM" id="Phobius"/>
    </source>
</evidence>
<evidence type="ECO:0000256" key="2">
    <source>
        <dbReference type="ARBA" id="ARBA00006143"/>
    </source>
</evidence>
<evidence type="ECO:0000256" key="3">
    <source>
        <dbReference type="ARBA" id="ARBA00022692"/>
    </source>
</evidence>
<name>A0ABZ2J4I6_9CHLR</name>
<dbReference type="PANTHER" id="PTHR31272:SF4">
    <property type="entry name" value="CYTOCHROME C-TYPE BIOGENESIS PROTEIN HI_1454-RELATED"/>
    <property type="match status" value="1"/>
</dbReference>
<evidence type="ECO:0000313" key="9">
    <source>
        <dbReference type="Proteomes" id="UP001375370"/>
    </source>
</evidence>
<feature type="transmembrane region" description="Helical" evidence="6">
    <location>
        <begin position="201"/>
        <end position="221"/>
    </location>
</feature>
<evidence type="ECO:0000256" key="4">
    <source>
        <dbReference type="ARBA" id="ARBA00022989"/>
    </source>
</evidence>
<dbReference type="InterPro" id="IPR051790">
    <property type="entry name" value="Cytochrome_c-biogenesis_DsbD"/>
</dbReference>
<sequence>MNDLNLLIAFGGGVVAFISPCVLPMIPVYLVILAGPEFLDNSSPVSRQVRLSIFKHAVAFIAGFSIIFTGLGFIAGISGNLISPESPVIRYISGFIFFVLGTFMLAAIRFPQLNLERRIHLPAGRQGLLRSFVTGTVFTLAWTPCVTPVLGSILTLAVGGTDVYYSTGLLMLFSLGMGIPLLIIAFFAGTALSAIRRFKGIFIWLYAAGGLVLVLTGLLILTGKLNLLSV</sequence>
<dbReference type="Proteomes" id="UP001375370">
    <property type="component" value="Chromosome"/>
</dbReference>
<organism evidence="8 9">
    <name type="scientific">Candidatus Dehalogenimonas loeffleri</name>
    <dbReference type="NCBI Taxonomy" id="3127115"/>
    <lineage>
        <taxon>Bacteria</taxon>
        <taxon>Bacillati</taxon>
        <taxon>Chloroflexota</taxon>
        <taxon>Dehalococcoidia</taxon>
        <taxon>Dehalococcoidales</taxon>
        <taxon>Dehalococcoidaceae</taxon>
        <taxon>Dehalogenimonas</taxon>
    </lineage>
</organism>
<reference evidence="8 9" key="1">
    <citation type="submission" date="2024-03" db="EMBL/GenBank/DDBJ databases">
        <title>A Dehalogenimonas Isolated from Estuarine Sediments Dihaloeliminates Chlorinated Alkanes.</title>
        <authorList>
            <person name="Yang Y."/>
            <person name="Wang H."/>
        </authorList>
    </citation>
    <scope>NUCLEOTIDE SEQUENCE [LARGE SCALE GENOMIC DNA]</scope>
    <source>
        <strain evidence="8 9">W</strain>
    </source>
</reference>
<evidence type="ECO:0000256" key="5">
    <source>
        <dbReference type="ARBA" id="ARBA00023136"/>
    </source>
</evidence>